<dbReference type="AlphaFoldDB" id="A0A1N6M5V2"/>
<dbReference type="EMBL" id="FSSB01000016">
    <property type="protein sequence ID" value="SIO94821.1"/>
    <property type="molecule type" value="Genomic_DNA"/>
</dbReference>
<proteinExistence type="predicted"/>
<sequence length="62" mass="6869">MQSLSAQIVINLSLNVEHGCVDYIVTTHEGECHGINQLAEKLRNSVMKELPEHTPNNKAEAL</sequence>
<organism evidence="1 2">
    <name type="scientific">Vibrio spartinae</name>
    <dbReference type="NCBI Taxonomy" id="1918945"/>
    <lineage>
        <taxon>Bacteria</taxon>
        <taxon>Pseudomonadati</taxon>
        <taxon>Pseudomonadota</taxon>
        <taxon>Gammaproteobacteria</taxon>
        <taxon>Vibrionales</taxon>
        <taxon>Vibrionaceae</taxon>
        <taxon>Vibrio</taxon>
    </lineage>
</organism>
<reference evidence="1 2" key="1">
    <citation type="submission" date="2016-12" db="EMBL/GenBank/DDBJ databases">
        <authorList>
            <person name="Song W.-J."/>
            <person name="Kurnit D.M."/>
        </authorList>
    </citation>
    <scope>NUCLEOTIDE SEQUENCE [LARGE SCALE GENOMIC DNA]</scope>
    <source>
        <strain evidence="1 2">CECT 9026</strain>
    </source>
</reference>
<name>A0A1N6M5V2_9VIBR</name>
<evidence type="ECO:0000313" key="1">
    <source>
        <dbReference type="EMBL" id="SIO94821.1"/>
    </source>
</evidence>
<gene>
    <name evidence="1" type="ORF">VSP9026_02551</name>
</gene>
<evidence type="ECO:0000313" key="2">
    <source>
        <dbReference type="Proteomes" id="UP000184774"/>
    </source>
</evidence>
<dbReference type="OrthoDB" id="5905699at2"/>
<protein>
    <submittedName>
        <fullName evidence="1">Uncharacterized protein</fullName>
    </submittedName>
</protein>
<accession>A0A1N6M5V2</accession>
<dbReference type="RefSeq" id="WP_074373338.1">
    <property type="nucleotide sequence ID" value="NZ_AP024907.1"/>
</dbReference>
<dbReference type="Proteomes" id="UP000184774">
    <property type="component" value="Unassembled WGS sequence"/>
</dbReference>